<evidence type="ECO:0000256" key="1">
    <source>
        <dbReference type="ARBA" id="ARBA00022741"/>
    </source>
</evidence>
<dbReference type="InterPro" id="IPR027417">
    <property type="entry name" value="P-loop_NTPase"/>
</dbReference>
<dbReference type="InterPro" id="IPR005225">
    <property type="entry name" value="Small_GTP-bd"/>
</dbReference>
<protein>
    <submittedName>
        <fullName evidence="4">Small GTP-binding protein domain-containing protein</fullName>
    </submittedName>
</protein>
<feature type="domain" description="G" evidence="3">
    <location>
        <begin position="4"/>
        <end position="155"/>
    </location>
</feature>
<keyword evidence="2" id="KW-0342">GTP-binding</keyword>
<reference evidence="4 5" key="1">
    <citation type="submission" date="2017-06" db="EMBL/GenBank/DDBJ databases">
        <authorList>
            <person name="Kim H.J."/>
            <person name="Triplett B.A."/>
        </authorList>
    </citation>
    <scope>NUCLEOTIDE SEQUENCE [LARGE SCALE GENOMIC DNA]</scope>
    <source>
        <strain evidence="4 5">SCA</strain>
    </source>
</reference>
<dbReference type="AlphaFoldDB" id="A0A238ZXE5"/>
<dbReference type="PANTHER" id="PTHR11702">
    <property type="entry name" value="DEVELOPMENTALLY REGULATED GTP-BINDING PROTEIN-RELATED"/>
    <property type="match status" value="1"/>
</dbReference>
<sequence length="202" mass="22787">MSNCILLGKPNVGKTSFFLNFAEYLGMNSCILEFTDFEGKKSVKKYSIKAAKSYLISSTAFKTKEVCKMKLSIPIYKGKTDIVLLDTGGLIDGINKDESIRISMAETLKHLYIANIIIHMIDASSIYKKQTSTISEIDYQINQYGNSKGAYCILANKIDLREGLEGLEFLKKEFKDTYIIPTSALKQIGFKEVRKFVSRNIE</sequence>
<dbReference type="RefSeq" id="WP_089280984.1">
    <property type="nucleotide sequence ID" value="NZ_FZOJ01000001.1"/>
</dbReference>
<gene>
    <name evidence="4" type="ORF">SAMN05446037_1001195</name>
</gene>
<keyword evidence="5" id="KW-1185">Reference proteome</keyword>
<proteinExistence type="predicted"/>
<dbReference type="Gene3D" id="3.40.50.300">
    <property type="entry name" value="P-loop containing nucleotide triphosphate hydrolases"/>
    <property type="match status" value="1"/>
</dbReference>
<dbReference type="NCBIfam" id="TIGR00231">
    <property type="entry name" value="small_GTP"/>
    <property type="match status" value="1"/>
</dbReference>
<dbReference type="GO" id="GO:0003924">
    <property type="term" value="F:GTPase activity"/>
    <property type="evidence" value="ECO:0007669"/>
    <property type="project" value="InterPro"/>
</dbReference>
<evidence type="ECO:0000259" key="3">
    <source>
        <dbReference type="Pfam" id="PF01926"/>
    </source>
</evidence>
<dbReference type="SUPFAM" id="SSF52540">
    <property type="entry name" value="P-loop containing nucleoside triphosphate hydrolases"/>
    <property type="match status" value="1"/>
</dbReference>
<dbReference type="PRINTS" id="PR00449">
    <property type="entry name" value="RASTRNSFRMNG"/>
</dbReference>
<dbReference type="PANTHER" id="PTHR11702:SF31">
    <property type="entry name" value="MITOCHONDRIAL RIBOSOME-ASSOCIATED GTPASE 2"/>
    <property type="match status" value="1"/>
</dbReference>
<organism evidence="4 5">
    <name type="scientific">Anaerovirgula multivorans</name>
    <dbReference type="NCBI Taxonomy" id="312168"/>
    <lineage>
        <taxon>Bacteria</taxon>
        <taxon>Bacillati</taxon>
        <taxon>Bacillota</taxon>
        <taxon>Clostridia</taxon>
        <taxon>Peptostreptococcales</taxon>
        <taxon>Natronincolaceae</taxon>
        <taxon>Anaerovirgula</taxon>
    </lineage>
</organism>
<dbReference type="InterPro" id="IPR045086">
    <property type="entry name" value="OBG_GTPase"/>
</dbReference>
<evidence type="ECO:0000313" key="5">
    <source>
        <dbReference type="Proteomes" id="UP000198304"/>
    </source>
</evidence>
<dbReference type="GO" id="GO:0005525">
    <property type="term" value="F:GTP binding"/>
    <property type="evidence" value="ECO:0007669"/>
    <property type="project" value="UniProtKB-KW"/>
</dbReference>
<dbReference type="OrthoDB" id="2374147at2"/>
<dbReference type="Proteomes" id="UP000198304">
    <property type="component" value="Unassembled WGS sequence"/>
</dbReference>
<dbReference type="InterPro" id="IPR006073">
    <property type="entry name" value="GTP-bd"/>
</dbReference>
<dbReference type="Pfam" id="PF01926">
    <property type="entry name" value="MMR_HSR1"/>
    <property type="match status" value="1"/>
</dbReference>
<evidence type="ECO:0000313" key="4">
    <source>
        <dbReference type="EMBL" id="SNR87990.1"/>
    </source>
</evidence>
<name>A0A238ZXE5_9FIRM</name>
<keyword evidence="1" id="KW-0547">Nucleotide-binding</keyword>
<evidence type="ECO:0000256" key="2">
    <source>
        <dbReference type="ARBA" id="ARBA00023134"/>
    </source>
</evidence>
<dbReference type="EMBL" id="FZOJ01000001">
    <property type="protein sequence ID" value="SNR87990.1"/>
    <property type="molecule type" value="Genomic_DNA"/>
</dbReference>
<accession>A0A238ZXE5</accession>